<keyword evidence="4 6" id="KW-0808">Transferase</keyword>
<evidence type="ECO:0000313" key="9">
    <source>
        <dbReference type="Proteomes" id="UP000231383"/>
    </source>
</evidence>
<keyword evidence="6" id="KW-0460">Magnesium</keyword>
<dbReference type="HAMAP" id="MF_01208">
    <property type="entry name" value="PyrE"/>
    <property type="match status" value="1"/>
</dbReference>
<evidence type="ECO:0000259" key="7">
    <source>
        <dbReference type="Pfam" id="PF00156"/>
    </source>
</evidence>
<comment type="subunit">
    <text evidence="6">Homodimer.</text>
</comment>
<dbReference type="EC" id="2.4.2.10" evidence="2 6"/>
<dbReference type="Proteomes" id="UP000231383">
    <property type="component" value="Unassembled WGS sequence"/>
</dbReference>
<dbReference type="GO" id="GO:0019856">
    <property type="term" value="P:pyrimidine nucleobase biosynthetic process"/>
    <property type="evidence" value="ECO:0007669"/>
    <property type="project" value="TreeGrafter"/>
</dbReference>
<comment type="similarity">
    <text evidence="6">Belongs to the purine/pyrimidine phosphoribosyltransferase family. PyrE subfamily.</text>
</comment>
<comment type="catalytic activity">
    <reaction evidence="6">
        <text>orotidine 5'-phosphate + diphosphate = orotate + 5-phospho-alpha-D-ribose 1-diphosphate</text>
        <dbReference type="Rhea" id="RHEA:10380"/>
        <dbReference type="ChEBI" id="CHEBI:30839"/>
        <dbReference type="ChEBI" id="CHEBI:33019"/>
        <dbReference type="ChEBI" id="CHEBI:57538"/>
        <dbReference type="ChEBI" id="CHEBI:58017"/>
        <dbReference type="EC" id="2.4.2.10"/>
    </reaction>
</comment>
<proteinExistence type="inferred from homology"/>
<dbReference type="PANTHER" id="PTHR19278">
    <property type="entry name" value="OROTATE PHOSPHORIBOSYLTRANSFERASE"/>
    <property type="match status" value="1"/>
</dbReference>
<sequence length="208" mass="22922">MDIIQILKNLNTVITDDHFVYTSGKHGEIYVNKDALYPHTAEVSKVATMFAEKYKDKDIDVVVGPALGGIILSTWVAYHLSQLKGKEVLGVYTEKDANKNQVFTRNYDKLVVGKNVLVIEDLTTTGGSVKKVVDTVRNVGGNVLAVCVMVNRNPNEVNSQMMGAPFEALGVLPAMAYDEVDCPFCKEGRPVNQNIGHGKKYMAEKEKN</sequence>
<evidence type="ECO:0000256" key="6">
    <source>
        <dbReference type="HAMAP-Rule" id="MF_01208"/>
    </source>
</evidence>
<evidence type="ECO:0000256" key="1">
    <source>
        <dbReference type="ARBA" id="ARBA00004889"/>
    </source>
</evidence>
<gene>
    <name evidence="6" type="primary">pyrE</name>
    <name evidence="8" type="ORF">CO051_07630</name>
</gene>
<dbReference type="Pfam" id="PF00156">
    <property type="entry name" value="Pribosyltran"/>
    <property type="match status" value="1"/>
</dbReference>
<dbReference type="GO" id="GO:0044205">
    <property type="term" value="P:'de novo' UMP biosynthetic process"/>
    <property type="evidence" value="ECO:0007669"/>
    <property type="project" value="UniProtKB-UniRule"/>
</dbReference>
<dbReference type="PANTHER" id="PTHR19278:SF9">
    <property type="entry name" value="URIDINE 5'-MONOPHOSPHATE SYNTHASE"/>
    <property type="match status" value="1"/>
</dbReference>
<dbReference type="UniPathway" id="UPA00070">
    <property type="reaction ID" value="UER00119"/>
</dbReference>
<evidence type="ECO:0000313" key="8">
    <source>
        <dbReference type="EMBL" id="PJC30085.1"/>
    </source>
</evidence>
<evidence type="ECO:0000256" key="5">
    <source>
        <dbReference type="ARBA" id="ARBA00022975"/>
    </source>
</evidence>
<feature type="binding site" evidence="6">
    <location>
        <position position="124"/>
    </location>
    <ligand>
        <name>orotate</name>
        <dbReference type="ChEBI" id="CHEBI:30839"/>
    </ligand>
</feature>
<feature type="binding site" description="in other chain" evidence="6">
    <location>
        <position position="95"/>
    </location>
    <ligand>
        <name>5-phospho-alpha-D-ribose 1-diphosphate</name>
        <dbReference type="ChEBI" id="CHEBI:58017"/>
        <note>ligand shared between dimeric partners</note>
    </ligand>
</feature>
<comment type="function">
    <text evidence="6">Catalyzes the transfer of a ribosyl phosphate group from 5-phosphoribose 1-diphosphate to orotate, leading to the formation of orotidine monophosphate (OMP).</text>
</comment>
<accession>A0A2M8EW39</accession>
<keyword evidence="5 6" id="KW-0665">Pyrimidine biosynthesis</keyword>
<evidence type="ECO:0000256" key="2">
    <source>
        <dbReference type="ARBA" id="ARBA00011971"/>
    </source>
</evidence>
<comment type="caution">
    <text evidence="8">The sequence shown here is derived from an EMBL/GenBank/DDBJ whole genome shotgun (WGS) entry which is preliminary data.</text>
</comment>
<feature type="domain" description="Phosphoribosyltransferase" evidence="7">
    <location>
        <begin position="34"/>
        <end position="157"/>
    </location>
</feature>
<protein>
    <recommendedName>
        <fullName evidence="2 6">Orotate phosphoribosyltransferase</fullName>
        <shortName evidence="6">OPRT</shortName>
        <shortName evidence="6">OPRTase</shortName>
        <ecNumber evidence="2 6">2.4.2.10</ecNumber>
    </recommendedName>
</protein>
<dbReference type="GO" id="GO:0004588">
    <property type="term" value="F:orotate phosphoribosyltransferase activity"/>
    <property type="evidence" value="ECO:0007669"/>
    <property type="project" value="UniProtKB-UniRule"/>
</dbReference>
<comment type="pathway">
    <text evidence="1 6">Pyrimidine metabolism; UMP biosynthesis via de novo pathway; UMP from orotate: step 1/2.</text>
</comment>
<evidence type="ECO:0000256" key="4">
    <source>
        <dbReference type="ARBA" id="ARBA00022679"/>
    </source>
</evidence>
<keyword evidence="3 6" id="KW-0328">Glycosyltransferase</keyword>
<feature type="binding site" description="in other chain" evidence="6">
    <location>
        <begin position="120"/>
        <end position="128"/>
    </location>
    <ligand>
        <name>5-phospho-alpha-D-ribose 1-diphosphate</name>
        <dbReference type="ChEBI" id="CHEBI:58017"/>
        <note>ligand shared between dimeric partners</note>
    </ligand>
</feature>
<comment type="cofactor">
    <cofactor evidence="6">
        <name>Mg(2+)</name>
        <dbReference type="ChEBI" id="CHEBI:18420"/>
    </cofactor>
</comment>
<dbReference type="InterPro" id="IPR000836">
    <property type="entry name" value="PRTase_dom"/>
</dbReference>
<dbReference type="AlphaFoldDB" id="A0A2M8EW39"/>
<dbReference type="EMBL" id="PFSC01000197">
    <property type="protein sequence ID" value="PJC30085.1"/>
    <property type="molecule type" value="Genomic_DNA"/>
</dbReference>
<dbReference type="SUPFAM" id="SSF53271">
    <property type="entry name" value="PRTase-like"/>
    <property type="match status" value="1"/>
</dbReference>
<organism evidence="8 9">
    <name type="scientific">Candidatus Roizmanbacteria bacterium CG_4_9_14_0_2_um_filter_39_13</name>
    <dbReference type="NCBI Taxonomy" id="1974839"/>
    <lineage>
        <taxon>Bacteria</taxon>
        <taxon>Candidatus Roizmaniibacteriota</taxon>
    </lineage>
</organism>
<dbReference type="CDD" id="cd06223">
    <property type="entry name" value="PRTases_typeI"/>
    <property type="match status" value="1"/>
</dbReference>
<name>A0A2M8EW39_9BACT</name>
<dbReference type="GO" id="GO:0000287">
    <property type="term" value="F:magnesium ion binding"/>
    <property type="evidence" value="ECO:0007669"/>
    <property type="project" value="UniProtKB-UniRule"/>
</dbReference>
<dbReference type="InterPro" id="IPR023031">
    <property type="entry name" value="OPRT"/>
</dbReference>
<comment type="caution">
    <text evidence="6">Lacks conserved residue(s) required for the propagation of feature annotation.</text>
</comment>
<feature type="binding site" evidence="6">
    <location>
        <position position="152"/>
    </location>
    <ligand>
        <name>orotate</name>
        <dbReference type="ChEBI" id="CHEBI:30839"/>
    </ligand>
</feature>
<reference evidence="9" key="1">
    <citation type="submission" date="2017-09" db="EMBL/GenBank/DDBJ databases">
        <title>Depth-based differentiation of microbial function through sediment-hosted aquifers and enrichment of novel symbionts in the deep terrestrial subsurface.</title>
        <authorList>
            <person name="Probst A.J."/>
            <person name="Ladd B."/>
            <person name="Jarett J.K."/>
            <person name="Geller-Mcgrath D.E."/>
            <person name="Sieber C.M.K."/>
            <person name="Emerson J.B."/>
            <person name="Anantharaman K."/>
            <person name="Thomas B.C."/>
            <person name="Malmstrom R."/>
            <person name="Stieglmeier M."/>
            <person name="Klingl A."/>
            <person name="Woyke T."/>
            <person name="Ryan C.M."/>
            <person name="Banfield J.F."/>
        </authorList>
    </citation>
    <scope>NUCLEOTIDE SEQUENCE [LARGE SCALE GENOMIC DNA]</scope>
</reference>
<dbReference type="InterPro" id="IPR029057">
    <property type="entry name" value="PRTase-like"/>
</dbReference>
<dbReference type="Gene3D" id="3.40.50.2020">
    <property type="match status" value="1"/>
</dbReference>
<evidence type="ECO:0000256" key="3">
    <source>
        <dbReference type="ARBA" id="ARBA00022676"/>
    </source>
</evidence>